<sequence length="510" mass="57697">MQNRRSLRLNPPRDDSVNSSSPPVSTPPSNSRVSRKNSRKRPRRNSQSRSRSQATVPEIESLSEGNESDQVSEPSETETEIIDQEEDQDPAEVAQETFEEIELIPLNERYKASRATFLARAQETPALIQSSIRPISARFITTAAAQRFEALSLRKFLPQQSLDVTDENLADVRLVVAEVGLIYTVFDSMAFQPTVVREFIENLPDAEPRDDGVAVYVRGSMVVFSPSLLNAMFCIPGFEEDPSWREENIDRVCVFLTQGCVKHREDMSSKWLTATNQVLYKLVCSNWIPTTSYTAMNSERLRFLYMLYVSRGFDFGKLVYDQVVSMADNTEADKKRRIIFPNLVQQVLLYPRNIPPDNQDVDETGFQKHVVKDIKAGLGSGSVSRAPNLEEDIEELITDLKALRMRLRRKNMEELVLVPVVPEVETSVASFSSCRGCYIQIKRGRMLALELELVQCKTEDGLLRRFGVPHTGSRLLLDEDVAAADWMSVALAQSKHEDHVSKILGTRRSC</sequence>
<gene>
    <name evidence="5" type="primary">LOC108844864</name>
</gene>
<dbReference type="GeneID" id="108844864"/>
<feature type="compositionally biased region" description="Low complexity" evidence="2">
    <location>
        <begin position="17"/>
        <end position="32"/>
    </location>
</feature>
<dbReference type="Pfam" id="PF20167">
    <property type="entry name" value="Transposase_32"/>
    <property type="match status" value="1"/>
</dbReference>
<dbReference type="InterPro" id="IPR046796">
    <property type="entry name" value="Transposase_32_dom"/>
</dbReference>
<accession>A0A6J0MMD7</accession>
<evidence type="ECO:0000313" key="5">
    <source>
        <dbReference type="RefSeq" id="XP_018473655.1"/>
    </source>
</evidence>
<protein>
    <submittedName>
        <fullName evidence="5">Uncharacterized protein LOC108844864</fullName>
    </submittedName>
</protein>
<organism evidence="4 5">
    <name type="scientific">Raphanus sativus</name>
    <name type="common">Radish</name>
    <name type="synonym">Raphanus raphanistrum var. sativus</name>
    <dbReference type="NCBI Taxonomy" id="3726"/>
    <lineage>
        <taxon>Eukaryota</taxon>
        <taxon>Viridiplantae</taxon>
        <taxon>Streptophyta</taxon>
        <taxon>Embryophyta</taxon>
        <taxon>Tracheophyta</taxon>
        <taxon>Spermatophyta</taxon>
        <taxon>Magnoliopsida</taxon>
        <taxon>eudicotyledons</taxon>
        <taxon>Gunneridae</taxon>
        <taxon>Pentapetalae</taxon>
        <taxon>rosids</taxon>
        <taxon>malvids</taxon>
        <taxon>Brassicales</taxon>
        <taxon>Brassicaceae</taxon>
        <taxon>Brassiceae</taxon>
        <taxon>Raphanus</taxon>
    </lineage>
</organism>
<reference evidence="5" key="2">
    <citation type="submission" date="2025-08" db="UniProtKB">
        <authorList>
            <consortium name="RefSeq"/>
        </authorList>
    </citation>
    <scope>IDENTIFICATION</scope>
    <source>
        <tissue evidence="5">Leaf</tissue>
    </source>
</reference>
<evidence type="ECO:0000259" key="3">
    <source>
        <dbReference type="Pfam" id="PF20167"/>
    </source>
</evidence>
<dbReference type="Proteomes" id="UP000504610">
    <property type="component" value="Chromosome 3"/>
</dbReference>
<feature type="region of interest" description="Disordered" evidence="2">
    <location>
        <begin position="1"/>
        <end position="92"/>
    </location>
</feature>
<evidence type="ECO:0000256" key="1">
    <source>
        <dbReference type="SAM" id="Coils"/>
    </source>
</evidence>
<feature type="domain" description="Putative plant transposon protein" evidence="3">
    <location>
        <begin position="191"/>
        <end position="348"/>
    </location>
</feature>
<reference evidence="4" key="1">
    <citation type="journal article" date="2019" name="Database">
        <title>The radish genome database (RadishGD): an integrated information resource for radish genomics.</title>
        <authorList>
            <person name="Yu H.J."/>
            <person name="Baek S."/>
            <person name="Lee Y.J."/>
            <person name="Cho A."/>
            <person name="Mun J.H."/>
        </authorList>
    </citation>
    <scope>NUCLEOTIDE SEQUENCE [LARGE SCALE GENOMIC DNA]</scope>
    <source>
        <strain evidence="4">cv. WK10039</strain>
    </source>
</reference>
<name>A0A6J0MMD7_RAPSA</name>
<dbReference type="RefSeq" id="XP_018473655.1">
    <property type="nucleotide sequence ID" value="XM_018618153.1"/>
</dbReference>
<keyword evidence="4" id="KW-1185">Reference proteome</keyword>
<evidence type="ECO:0000313" key="4">
    <source>
        <dbReference type="Proteomes" id="UP000504610"/>
    </source>
</evidence>
<feature type="compositionally biased region" description="Basic residues" evidence="2">
    <location>
        <begin position="33"/>
        <end position="46"/>
    </location>
</feature>
<feature type="compositionally biased region" description="Polar residues" evidence="2">
    <location>
        <begin position="63"/>
        <end position="74"/>
    </location>
</feature>
<evidence type="ECO:0000256" key="2">
    <source>
        <dbReference type="SAM" id="MobiDB-lite"/>
    </source>
</evidence>
<feature type="coiled-coil region" evidence="1">
    <location>
        <begin position="386"/>
        <end position="413"/>
    </location>
</feature>
<dbReference type="AlphaFoldDB" id="A0A6J0MMD7"/>
<proteinExistence type="predicted"/>
<keyword evidence="1" id="KW-0175">Coiled coil</keyword>
<dbReference type="KEGG" id="rsz:108844864"/>
<feature type="compositionally biased region" description="Acidic residues" evidence="2">
    <location>
        <begin position="75"/>
        <end position="90"/>
    </location>
</feature>